<feature type="domain" description="Methyltransferase" evidence="1">
    <location>
        <begin position="44"/>
        <end position="135"/>
    </location>
</feature>
<dbReference type="RefSeq" id="WP_070980201.1">
    <property type="nucleotide sequence ID" value="NZ_CP017707.1"/>
</dbReference>
<dbReference type="GeneID" id="68842219"/>
<dbReference type="InterPro" id="IPR041698">
    <property type="entry name" value="Methyltransf_25"/>
</dbReference>
<dbReference type="Gene3D" id="3.40.50.150">
    <property type="entry name" value="Vaccinia Virus protein VP39"/>
    <property type="match status" value="1"/>
</dbReference>
<dbReference type="Pfam" id="PF13649">
    <property type="entry name" value="Methyltransf_25"/>
    <property type="match status" value="1"/>
</dbReference>
<sequence>MNRDDDGYAERVAFYDTVYEQPERALDLAWLRRWLPQQYFGRRVLELACGSGYWTQYLAPAARAYLALDVSPGALALAGQRPGVGGVAFAAAEIEALPKPAEPFDAAFAGLWFSHLPRQRREAALAALHGCLAPGATVILLDNSEIQGGQFPVMEYDDAGNGYQRRPLHDGGESRVLKNFPTEAEFRILLAPYGAAEMALLRREHFWLLRYRLPSRH</sequence>
<evidence type="ECO:0000313" key="3">
    <source>
        <dbReference type="Proteomes" id="UP000178776"/>
    </source>
</evidence>
<dbReference type="KEGG" id="cvc:BKX93_13480"/>
<proteinExistence type="predicted"/>
<accession>A0A1D9LI69</accession>
<organism evidence="2 3">
    <name type="scientific">Chromobacterium vaccinii</name>
    <dbReference type="NCBI Taxonomy" id="1108595"/>
    <lineage>
        <taxon>Bacteria</taxon>
        <taxon>Pseudomonadati</taxon>
        <taxon>Pseudomonadota</taxon>
        <taxon>Betaproteobacteria</taxon>
        <taxon>Neisseriales</taxon>
        <taxon>Chromobacteriaceae</taxon>
        <taxon>Chromobacterium</taxon>
    </lineage>
</organism>
<dbReference type="Proteomes" id="UP000178776">
    <property type="component" value="Chromosome"/>
</dbReference>
<evidence type="ECO:0000313" key="2">
    <source>
        <dbReference type="EMBL" id="AOZ50901.1"/>
    </source>
</evidence>
<dbReference type="SUPFAM" id="SSF53335">
    <property type="entry name" value="S-adenosyl-L-methionine-dependent methyltransferases"/>
    <property type="match status" value="1"/>
</dbReference>
<dbReference type="CDD" id="cd02440">
    <property type="entry name" value="AdoMet_MTases"/>
    <property type="match status" value="1"/>
</dbReference>
<dbReference type="InterPro" id="IPR050508">
    <property type="entry name" value="Methyltransf_Superfamily"/>
</dbReference>
<dbReference type="InterPro" id="IPR029063">
    <property type="entry name" value="SAM-dependent_MTases_sf"/>
</dbReference>
<gene>
    <name evidence="2" type="ORF">BKX93_13480</name>
</gene>
<dbReference type="PANTHER" id="PTHR42912">
    <property type="entry name" value="METHYLTRANSFERASE"/>
    <property type="match status" value="1"/>
</dbReference>
<dbReference type="AlphaFoldDB" id="A0A1D9LI69"/>
<dbReference type="GO" id="GO:0008168">
    <property type="term" value="F:methyltransferase activity"/>
    <property type="evidence" value="ECO:0007669"/>
    <property type="project" value="TreeGrafter"/>
</dbReference>
<protein>
    <recommendedName>
        <fullName evidence="1">Methyltransferase domain-containing protein</fullName>
    </recommendedName>
</protein>
<dbReference type="STRING" id="1108595.BKX93_13480"/>
<name>A0A1D9LI69_9NEIS</name>
<reference evidence="2 3" key="1">
    <citation type="submission" date="2016-10" db="EMBL/GenBank/DDBJ databases">
        <title>Chromobacterium muskegensis sp. nov., an insecticidal bacterium isolated from Sphagnum bogs.</title>
        <authorList>
            <person name="Sparks M.E."/>
            <person name="Blackburn M.B."/>
            <person name="Gundersen-Rindal D.E."/>
            <person name="Mitchell A."/>
            <person name="Farrar R."/>
            <person name="Kuhar D."/>
        </authorList>
    </citation>
    <scope>NUCLEOTIDE SEQUENCE [LARGE SCALE GENOMIC DNA]</scope>
    <source>
        <strain evidence="2 3">21-1</strain>
    </source>
</reference>
<evidence type="ECO:0000259" key="1">
    <source>
        <dbReference type="Pfam" id="PF13649"/>
    </source>
</evidence>
<dbReference type="EMBL" id="CP017707">
    <property type="protein sequence ID" value="AOZ50901.1"/>
    <property type="molecule type" value="Genomic_DNA"/>
</dbReference>